<dbReference type="PANTHER" id="PTHR30244">
    <property type="entry name" value="TRANSAMINASE"/>
    <property type="match status" value="1"/>
</dbReference>
<evidence type="ECO:0000313" key="5">
    <source>
        <dbReference type="Proteomes" id="UP000520814"/>
    </source>
</evidence>
<sequence length="393" mass="42718">MNPITWPEWPIFGAPEEEAVLRVLRSGNWGRLTGTEAEQFETEFAAYQECRYGVATPCGTTALKLALLALGIAAGDEVIVPPYTFVATVGAVVQCNAVPVFVDIHPDSFCLDPARVVEAITPRTKAIIAVHLGGMPAEMNALSEIAKQHGFALVEDASHAHGSVYRGRKVGGLGDVGCFSFQASKNLNCGEGGIVVTNDEPLYRRVRSQSDWGRGSEGQILGSNYRMTELQAALLRAQLTRLPEQAAQRDSNGKLLDSLLAEIPGIRPLPRTELGCDTNGYHLYCFRYDESAWGVPRANFVAAMNAAGVPVQPGYTAPLYDWPVFAERRFGPWSASAAGYASPETHRERCPVMERVSRKEGCWIKQSVLLAAPEQIAQIATIAQDLWEGRASL</sequence>
<dbReference type="InterPro" id="IPR000653">
    <property type="entry name" value="DegT/StrS_aminotransferase"/>
</dbReference>
<dbReference type="GO" id="GO:0000271">
    <property type="term" value="P:polysaccharide biosynthetic process"/>
    <property type="evidence" value="ECO:0007669"/>
    <property type="project" value="TreeGrafter"/>
</dbReference>
<dbReference type="Pfam" id="PF01041">
    <property type="entry name" value="DegT_DnrJ_EryC1"/>
    <property type="match status" value="1"/>
</dbReference>
<dbReference type="GO" id="GO:0008483">
    <property type="term" value="F:transaminase activity"/>
    <property type="evidence" value="ECO:0007669"/>
    <property type="project" value="TreeGrafter"/>
</dbReference>
<dbReference type="AlphaFoldDB" id="A0A7W9SX12"/>
<reference evidence="4 5" key="1">
    <citation type="submission" date="2020-08" db="EMBL/GenBank/DDBJ databases">
        <title>Genomic Encyclopedia of Type Strains, Phase IV (KMG-IV): sequencing the most valuable type-strain genomes for metagenomic binning, comparative biology and taxonomic classification.</title>
        <authorList>
            <person name="Goeker M."/>
        </authorList>
    </citation>
    <scope>NUCLEOTIDE SEQUENCE [LARGE SCALE GENOMIC DNA]</scope>
    <source>
        <strain evidence="4 5">DSM 23562</strain>
    </source>
</reference>
<dbReference type="Proteomes" id="UP000520814">
    <property type="component" value="Unassembled WGS sequence"/>
</dbReference>
<name>A0A7W9SX12_ARMRO</name>
<dbReference type="Gene3D" id="3.90.1150.10">
    <property type="entry name" value="Aspartate Aminotransferase, domain 1"/>
    <property type="match status" value="1"/>
</dbReference>
<dbReference type="Gene3D" id="3.40.640.10">
    <property type="entry name" value="Type I PLP-dependent aspartate aminotransferase-like (Major domain)"/>
    <property type="match status" value="1"/>
</dbReference>
<dbReference type="SUPFAM" id="SSF53383">
    <property type="entry name" value="PLP-dependent transferases"/>
    <property type="match status" value="1"/>
</dbReference>
<dbReference type="InterPro" id="IPR015422">
    <property type="entry name" value="PyrdxlP-dep_Trfase_small"/>
</dbReference>
<evidence type="ECO:0000256" key="3">
    <source>
        <dbReference type="RuleBase" id="RU004508"/>
    </source>
</evidence>
<keyword evidence="2 3" id="KW-0663">Pyridoxal phosphate</keyword>
<dbReference type="CDD" id="cd00616">
    <property type="entry name" value="AHBA_syn"/>
    <property type="match status" value="1"/>
</dbReference>
<feature type="modified residue" description="N6-(pyridoxal phosphate)lysine" evidence="2">
    <location>
        <position position="185"/>
    </location>
</feature>
<keyword evidence="5" id="KW-1185">Reference proteome</keyword>
<protein>
    <submittedName>
        <fullName evidence="4">dTDP-4-amino-4,6-dideoxygalactose transaminase</fullName>
    </submittedName>
</protein>
<dbReference type="EMBL" id="JACHGW010000011">
    <property type="protein sequence ID" value="MBB6053993.1"/>
    <property type="molecule type" value="Genomic_DNA"/>
</dbReference>
<feature type="active site" description="Proton acceptor" evidence="1">
    <location>
        <position position="185"/>
    </location>
</feature>
<proteinExistence type="inferred from homology"/>
<dbReference type="InterPro" id="IPR015424">
    <property type="entry name" value="PyrdxlP-dep_Trfase"/>
</dbReference>
<dbReference type="InterPro" id="IPR015421">
    <property type="entry name" value="PyrdxlP-dep_Trfase_major"/>
</dbReference>
<dbReference type="PIRSF" id="PIRSF000390">
    <property type="entry name" value="PLP_StrS"/>
    <property type="match status" value="1"/>
</dbReference>
<organism evidence="4 5">
    <name type="scientific">Armatimonas rosea</name>
    <dbReference type="NCBI Taxonomy" id="685828"/>
    <lineage>
        <taxon>Bacteria</taxon>
        <taxon>Bacillati</taxon>
        <taxon>Armatimonadota</taxon>
        <taxon>Armatimonadia</taxon>
        <taxon>Armatimonadales</taxon>
        <taxon>Armatimonadaceae</taxon>
        <taxon>Armatimonas</taxon>
    </lineage>
</organism>
<dbReference type="PANTHER" id="PTHR30244:SF34">
    <property type="entry name" value="DTDP-4-AMINO-4,6-DIDEOXYGALACTOSE TRANSAMINASE"/>
    <property type="match status" value="1"/>
</dbReference>
<gene>
    <name evidence="4" type="ORF">HNQ39_005840</name>
</gene>
<accession>A0A7W9SX12</accession>
<evidence type="ECO:0000256" key="2">
    <source>
        <dbReference type="PIRSR" id="PIRSR000390-2"/>
    </source>
</evidence>
<dbReference type="GO" id="GO:0030170">
    <property type="term" value="F:pyridoxal phosphate binding"/>
    <property type="evidence" value="ECO:0007669"/>
    <property type="project" value="TreeGrafter"/>
</dbReference>
<comment type="caution">
    <text evidence="4">The sequence shown here is derived from an EMBL/GenBank/DDBJ whole genome shotgun (WGS) entry which is preliminary data.</text>
</comment>
<dbReference type="RefSeq" id="WP_184204078.1">
    <property type="nucleotide sequence ID" value="NZ_JACHGW010000011.1"/>
</dbReference>
<evidence type="ECO:0000256" key="1">
    <source>
        <dbReference type="PIRSR" id="PIRSR000390-1"/>
    </source>
</evidence>
<comment type="similarity">
    <text evidence="3">Belongs to the DegT/DnrJ/EryC1 family.</text>
</comment>
<evidence type="ECO:0000313" key="4">
    <source>
        <dbReference type="EMBL" id="MBB6053993.1"/>
    </source>
</evidence>